<dbReference type="InterPro" id="IPR005119">
    <property type="entry name" value="LysR_subst-bd"/>
</dbReference>
<dbReference type="Gene3D" id="3.40.190.290">
    <property type="match status" value="1"/>
</dbReference>
<proteinExistence type="inferred from homology"/>
<keyword evidence="4" id="KW-0804">Transcription</keyword>
<keyword evidence="9" id="KW-1185">Reference proteome</keyword>
<organism evidence="7 9">
    <name type="scientific">Pluralibacter gergoviae</name>
    <name type="common">Enterobacter gergoviae</name>
    <dbReference type="NCBI Taxonomy" id="61647"/>
    <lineage>
        <taxon>Bacteria</taxon>
        <taxon>Pseudomonadati</taxon>
        <taxon>Pseudomonadota</taxon>
        <taxon>Gammaproteobacteria</taxon>
        <taxon>Enterobacterales</taxon>
        <taxon>Enterobacteriaceae</taxon>
        <taxon>Pluralibacter</taxon>
    </lineage>
</organism>
<dbReference type="PANTHER" id="PTHR30126:SF40">
    <property type="entry name" value="HTH-TYPE TRANSCRIPTIONAL REGULATOR GLTR"/>
    <property type="match status" value="1"/>
</dbReference>
<dbReference type="InterPro" id="IPR036388">
    <property type="entry name" value="WH-like_DNA-bd_sf"/>
</dbReference>
<evidence type="ECO:0000313" key="8">
    <source>
        <dbReference type="EMBL" id="MDQ2307488.1"/>
    </source>
</evidence>
<dbReference type="GO" id="GO:0003700">
    <property type="term" value="F:DNA-binding transcription factor activity"/>
    <property type="evidence" value="ECO:0007669"/>
    <property type="project" value="InterPro"/>
</dbReference>
<keyword evidence="2" id="KW-0805">Transcription regulation</keyword>
<evidence type="ECO:0000256" key="1">
    <source>
        <dbReference type="ARBA" id="ARBA00009437"/>
    </source>
</evidence>
<accession>A0A0F0VRX2</accession>
<dbReference type="Proteomes" id="UP001236270">
    <property type="component" value="Unassembled WGS sequence"/>
</dbReference>
<comment type="similarity">
    <text evidence="1">Belongs to the LysR transcriptional regulatory family.</text>
</comment>
<sequence>MELKDLHYLLAVRETGHLGKAAQSLGITQPALTKCLQRLEKFYATRLIMKVGRGMQLTEAGLLLCERAQKVTHLMQVTRQDLRALGEGTAGVLRLGVAATAAEFMLPELSAALLQKAPTAQLEVTVGMNDLLQKLLRENKIDLILGYLPESGGEFVTRPLIDDPVVIAASRRHPLTNIHPTPEQLASYSWLLPSSEVATRQWLERRLHSGGYAPPRVQMQSNTLSPLRRLVASSELLTFISRRLINSGDSESGLAEIPLPLVVMPRTFGWQFRSLSELSPASRLLVELAEKRWRW</sequence>
<reference evidence="7 9" key="1">
    <citation type="submission" date="2015-05" db="EMBL/GenBank/DDBJ databases">
        <title>Genome sequences of Pluralibacter gergoviae.</title>
        <authorList>
            <person name="Greninger A.L."/>
            <person name="Miller S."/>
        </authorList>
    </citation>
    <scope>NUCLEOTIDE SEQUENCE [LARGE SCALE GENOMIC DNA]</scope>
    <source>
        <strain evidence="7 9">JS81F13</strain>
    </source>
</reference>
<dbReference type="SUPFAM" id="SSF53850">
    <property type="entry name" value="Periplasmic binding protein-like II"/>
    <property type="match status" value="1"/>
</dbReference>
<dbReference type="PANTHER" id="PTHR30126">
    <property type="entry name" value="HTH-TYPE TRANSCRIPTIONAL REGULATOR"/>
    <property type="match status" value="1"/>
</dbReference>
<dbReference type="EMBL" id="LDZF01000012">
    <property type="protein sequence ID" value="KMK13257.1"/>
    <property type="molecule type" value="Genomic_DNA"/>
</dbReference>
<feature type="domain" description="HTH lysR-type" evidence="5">
    <location>
        <begin position="1"/>
        <end position="58"/>
    </location>
</feature>
<evidence type="ECO:0000313" key="9">
    <source>
        <dbReference type="Proteomes" id="UP000036196"/>
    </source>
</evidence>
<dbReference type="GeneID" id="61384951"/>
<evidence type="ECO:0000256" key="4">
    <source>
        <dbReference type="ARBA" id="ARBA00023163"/>
    </source>
</evidence>
<comment type="caution">
    <text evidence="7">The sequence shown here is derived from an EMBL/GenBank/DDBJ whole genome shotgun (WGS) entry which is preliminary data.</text>
</comment>
<protein>
    <submittedName>
        <fullName evidence="7">LysR family transcriptional regulator</fullName>
    </submittedName>
</protein>
<evidence type="ECO:0000313" key="7">
    <source>
        <dbReference type="EMBL" id="KMK13257.1"/>
    </source>
</evidence>
<dbReference type="Pfam" id="PF03466">
    <property type="entry name" value="LysR_substrate"/>
    <property type="match status" value="1"/>
</dbReference>
<evidence type="ECO:0000259" key="5">
    <source>
        <dbReference type="PROSITE" id="PS50931"/>
    </source>
</evidence>
<dbReference type="PATRIC" id="fig|61647.13.peg.1009"/>
<dbReference type="AlphaFoldDB" id="A0A0F0VRX2"/>
<reference evidence="8" key="2">
    <citation type="submission" date="2023-08" db="EMBL/GenBank/DDBJ databases">
        <title>WGS of pathogenic bacterial species, Los Angeles County Public Health Laboratories.</title>
        <authorList>
            <person name="Garrigues J.M."/>
            <person name="Green N.M."/>
        </authorList>
    </citation>
    <scope>NUCLEOTIDE SEQUENCE</scope>
    <source>
        <strain evidence="8">LACPHL-BACT-2023-00068</strain>
    </source>
</reference>
<dbReference type="EMBL" id="ABLOKC030000004">
    <property type="protein sequence ID" value="EML1470467.1"/>
    <property type="molecule type" value="Genomic_DNA"/>
</dbReference>
<evidence type="ECO:0000256" key="3">
    <source>
        <dbReference type="ARBA" id="ARBA00023125"/>
    </source>
</evidence>
<dbReference type="SUPFAM" id="SSF46785">
    <property type="entry name" value="Winged helix' DNA-binding domain"/>
    <property type="match status" value="1"/>
</dbReference>
<dbReference type="PROSITE" id="PS50931">
    <property type="entry name" value="HTH_LYSR"/>
    <property type="match status" value="1"/>
</dbReference>
<reference evidence="6" key="3">
    <citation type="submission" date="2024-02" db="EMBL/GenBank/DDBJ databases">
        <authorList>
            <consortium name="Clinical and Environmental Microbiology Branch: Whole genome sequencing antimicrobial resistance pathogens in the healthcare setting"/>
        </authorList>
    </citation>
    <scope>NUCLEOTIDE SEQUENCE</scope>
    <source>
        <strain evidence="6">2021DK-00143</strain>
    </source>
</reference>
<keyword evidence="3" id="KW-0238">DNA-binding</keyword>
<name>A0A0F0VRX2_PLUGE</name>
<dbReference type="GO" id="GO:0000976">
    <property type="term" value="F:transcription cis-regulatory region binding"/>
    <property type="evidence" value="ECO:0007669"/>
    <property type="project" value="TreeGrafter"/>
</dbReference>
<dbReference type="Proteomes" id="UP000036196">
    <property type="component" value="Unassembled WGS sequence"/>
</dbReference>
<dbReference type="EMBL" id="JAVDNV010000001">
    <property type="protein sequence ID" value="MDQ2307488.1"/>
    <property type="molecule type" value="Genomic_DNA"/>
</dbReference>
<gene>
    <name evidence="7" type="ORF">ABW06_13225</name>
    <name evidence="6" type="ORF">QEG54_001159</name>
    <name evidence="8" type="ORF">RBJ30_00015</name>
</gene>
<dbReference type="OrthoDB" id="6621862at2"/>
<dbReference type="Gene3D" id="1.10.10.10">
    <property type="entry name" value="Winged helix-like DNA-binding domain superfamily/Winged helix DNA-binding domain"/>
    <property type="match status" value="1"/>
</dbReference>
<dbReference type="Pfam" id="PF00126">
    <property type="entry name" value="HTH_1"/>
    <property type="match status" value="1"/>
</dbReference>
<evidence type="ECO:0000256" key="2">
    <source>
        <dbReference type="ARBA" id="ARBA00023015"/>
    </source>
</evidence>
<dbReference type="InterPro" id="IPR036390">
    <property type="entry name" value="WH_DNA-bd_sf"/>
</dbReference>
<dbReference type="InterPro" id="IPR000847">
    <property type="entry name" value="LysR_HTH_N"/>
</dbReference>
<evidence type="ECO:0000313" key="6">
    <source>
        <dbReference type="EMBL" id="EML1470467.1"/>
    </source>
</evidence>
<dbReference type="RefSeq" id="WP_023285956.1">
    <property type="nucleotide sequence ID" value="NZ_CACVCI010000001.1"/>
</dbReference>